<dbReference type="PROSITE" id="PS01081">
    <property type="entry name" value="HTH_TETR_1"/>
    <property type="match status" value="1"/>
</dbReference>
<evidence type="ECO:0000256" key="4">
    <source>
        <dbReference type="PROSITE-ProRule" id="PRU00335"/>
    </source>
</evidence>
<dbReference type="Pfam" id="PF00440">
    <property type="entry name" value="TetR_N"/>
    <property type="match status" value="1"/>
</dbReference>
<dbReference type="Gene3D" id="1.10.357.10">
    <property type="entry name" value="Tetracycline Repressor, domain 2"/>
    <property type="match status" value="1"/>
</dbReference>
<name>A0A4R8S404_9MYCO</name>
<dbReference type="EMBL" id="PECH01000008">
    <property type="protein sequence ID" value="TDZ79734.1"/>
    <property type="molecule type" value="Genomic_DNA"/>
</dbReference>
<dbReference type="PANTHER" id="PTHR30055:SF234">
    <property type="entry name" value="HTH-TYPE TRANSCRIPTIONAL REGULATOR BETI"/>
    <property type="match status" value="1"/>
</dbReference>
<dbReference type="SUPFAM" id="SSF46689">
    <property type="entry name" value="Homeodomain-like"/>
    <property type="match status" value="1"/>
</dbReference>
<feature type="DNA-binding region" description="H-T-H motif" evidence="4">
    <location>
        <begin position="31"/>
        <end position="50"/>
    </location>
</feature>
<sequence length="207" mass="22749">MSMPRKDALANRERLIAAAREVFSERGLEATLDDIAARAGLGTGTAYRHFRDKHALASEILSEATEQIAQDARAALTIADPWQALATFCERIAARHATDRGLYEALAGRGRTEDKERIWPHIVQTVTQLVERARSVGLIRADAQPEDVGAILTMLGPVYPMGTQAWRRYLTLMLDGLRAVDASPLPAPAPRLSSLDDLTAANRDRRP</sequence>
<comment type="caution">
    <text evidence="7">The sequence shown here is derived from an EMBL/GenBank/DDBJ whole genome shotgun (WGS) entry which is preliminary data.</text>
</comment>
<dbReference type="InterPro" id="IPR049445">
    <property type="entry name" value="TetR_SbtR-like_C"/>
</dbReference>
<dbReference type="AlphaFoldDB" id="A0A4R8S404"/>
<evidence type="ECO:0000313" key="7">
    <source>
        <dbReference type="EMBL" id="TDZ79734.1"/>
    </source>
</evidence>
<keyword evidence="3" id="KW-0804">Transcription</keyword>
<protein>
    <submittedName>
        <fullName evidence="7">Putative HTH-type transcriptional regulator TtgW</fullName>
    </submittedName>
</protein>
<accession>A0A4R8S404</accession>
<dbReference type="InterPro" id="IPR001647">
    <property type="entry name" value="HTH_TetR"/>
</dbReference>
<keyword evidence="2 4" id="KW-0238">DNA-binding</keyword>
<reference evidence="7 8" key="1">
    <citation type="journal article" date="2019" name="Sci. Rep.">
        <title>Extended insight into the Mycobacterium chelonae-abscessus complex through whole genome sequencing of Mycobacterium salmoniphilum outbreak and Mycobacterium salmoniphilum-like strains.</title>
        <authorList>
            <person name="Behra P.R.K."/>
            <person name="Das S."/>
            <person name="Pettersson B.M.F."/>
            <person name="Shirreff L."/>
            <person name="DuCote T."/>
            <person name="Jacobsson K.G."/>
            <person name="Ennis D.G."/>
            <person name="Kirsebom L.A."/>
        </authorList>
    </citation>
    <scope>NUCLEOTIDE SEQUENCE [LARGE SCALE GENOMIC DNA]</scope>
    <source>
        <strain evidence="7 8">DE 4585</strain>
    </source>
</reference>
<dbReference type="PANTHER" id="PTHR30055">
    <property type="entry name" value="HTH-TYPE TRANSCRIPTIONAL REGULATOR RUTR"/>
    <property type="match status" value="1"/>
</dbReference>
<evidence type="ECO:0000256" key="3">
    <source>
        <dbReference type="ARBA" id="ARBA00023163"/>
    </source>
</evidence>
<evidence type="ECO:0000256" key="5">
    <source>
        <dbReference type="SAM" id="MobiDB-lite"/>
    </source>
</evidence>
<feature type="domain" description="HTH tetR-type" evidence="6">
    <location>
        <begin position="9"/>
        <end position="68"/>
    </location>
</feature>
<keyword evidence="1" id="KW-0805">Transcription regulation</keyword>
<organism evidence="7 8">
    <name type="scientific">Mycobacteroides salmoniphilum</name>
    <dbReference type="NCBI Taxonomy" id="404941"/>
    <lineage>
        <taxon>Bacteria</taxon>
        <taxon>Bacillati</taxon>
        <taxon>Actinomycetota</taxon>
        <taxon>Actinomycetes</taxon>
        <taxon>Mycobacteriales</taxon>
        <taxon>Mycobacteriaceae</taxon>
        <taxon>Mycobacteroides</taxon>
    </lineage>
</organism>
<dbReference type="InterPro" id="IPR036271">
    <property type="entry name" value="Tet_transcr_reg_TetR-rel_C_sf"/>
</dbReference>
<dbReference type="Proteomes" id="UP000295117">
    <property type="component" value="Unassembled WGS sequence"/>
</dbReference>
<dbReference type="PRINTS" id="PR00455">
    <property type="entry name" value="HTHTETR"/>
</dbReference>
<dbReference type="InterPro" id="IPR050109">
    <property type="entry name" value="HTH-type_TetR-like_transc_reg"/>
</dbReference>
<evidence type="ECO:0000256" key="1">
    <source>
        <dbReference type="ARBA" id="ARBA00023015"/>
    </source>
</evidence>
<evidence type="ECO:0000313" key="8">
    <source>
        <dbReference type="Proteomes" id="UP000295117"/>
    </source>
</evidence>
<dbReference type="PROSITE" id="PS50977">
    <property type="entry name" value="HTH_TETR_2"/>
    <property type="match status" value="1"/>
</dbReference>
<evidence type="ECO:0000259" key="6">
    <source>
        <dbReference type="PROSITE" id="PS50977"/>
    </source>
</evidence>
<dbReference type="GO" id="GO:0000976">
    <property type="term" value="F:transcription cis-regulatory region binding"/>
    <property type="evidence" value="ECO:0007669"/>
    <property type="project" value="TreeGrafter"/>
</dbReference>
<dbReference type="Pfam" id="PF21597">
    <property type="entry name" value="TetR_C_43"/>
    <property type="match status" value="1"/>
</dbReference>
<dbReference type="SUPFAM" id="SSF48498">
    <property type="entry name" value="Tetracyclin repressor-like, C-terminal domain"/>
    <property type="match status" value="1"/>
</dbReference>
<evidence type="ECO:0000256" key="2">
    <source>
        <dbReference type="ARBA" id="ARBA00023125"/>
    </source>
</evidence>
<gene>
    <name evidence="7" type="primary">ttgW_1</name>
    <name evidence="7" type="ORF">DE4585_03482</name>
</gene>
<dbReference type="GO" id="GO:0003700">
    <property type="term" value="F:DNA-binding transcription factor activity"/>
    <property type="evidence" value="ECO:0007669"/>
    <property type="project" value="TreeGrafter"/>
</dbReference>
<proteinExistence type="predicted"/>
<dbReference type="InterPro" id="IPR023772">
    <property type="entry name" value="DNA-bd_HTH_TetR-type_CS"/>
</dbReference>
<feature type="region of interest" description="Disordered" evidence="5">
    <location>
        <begin position="186"/>
        <end position="207"/>
    </location>
</feature>
<dbReference type="InterPro" id="IPR009057">
    <property type="entry name" value="Homeodomain-like_sf"/>
</dbReference>